<feature type="transmembrane region" description="Helical" evidence="4">
    <location>
        <begin position="391"/>
        <end position="412"/>
    </location>
</feature>
<feature type="signal peptide" evidence="5">
    <location>
        <begin position="1"/>
        <end position="20"/>
    </location>
</feature>
<dbReference type="AlphaFoldDB" id="A0A9J6FZ29"/>
<dbReference type="PANTHER" id="PTHR24373">
    <property type="entry name" value="SLIT RELATED LEUCINE-RICH REPEAT NEURONAL PROTEIN"/>
    <property type="match status" value="1"/>
</dbReference>
<keyword evidence="3" id="KW-0677">Repeat</keyword>
<evidence type="ECO:0000256" key="4">
    <source>
        <dbReference type="SAM" id="Phobius"/>
    </source>
</evidence>
<dbReference type="SUPFAM" id="SSF52058">
    <property type="entry name" value="L domain-like"/>
    <property type="match status" value="1"/>
</dbReference>
<evidence type="ECO:0000256" key="2">
    <source>
        <dbReference type="ARBA" id="ARBA00022729"/>
    </source>
</evidence>
<dbReference type="EMBL" id="JABSTR010000004">
    <property type="protein sequence ID" value="KAH9368434.1"/>
    <property type="molecule type" value="Genomic_DNA"/>
</dbReference>
<organism evidence="6 7">
    <name type="scientific">Haemaphysalis longicornis</name>
    <name type="common">Bush tick</name>
    <dbReference type="NCBI Taxonomy" id="44386"/>
    <lineage>
        <taxon>Eukaryota</taxon>
        <taxon>Metazoa</taxon>
        <taxon>Ecdysozoa</taxon>
        <taxon>Arthropoda</taxon>
        <taxon>Chelicerata</taxon>
        <taxon>Arachnida</taxon>
        <taxon>Acari</taxon>
        <taxon>Parasitiformes</taxon>
        <taxon>Ixodida</taxon>
        <taxon>Ixodoidea</taxon>
        <taxon>Ixodidae</taxon>
        <taxon>Haemaphysalinae</taxon>
        <taxon>Haemaphysalis</taxon>
    </lineage>
</organism>
<keyword evidence="4" id="KW-0812">Transmembrane</keyword>
<dbReference type="Proteomes" id="UP000821853">
    <property type="component" value="Chromosome 2"/>
</dbReference>
<evidence type="ECO:0000256" key="1">
    <source>
        <dbReference type="ARBA" id="ARBA00022614"/>
    </source>
</evidence>
<dbReference type="InterPro" id="IPR050328">
    <property type="entry name" value="Dev_Immune_Receptor"/>
</dbReference>
<keyword evidence="2 5" id="KW-0732">Signal</keyword>
<name>A0A9J6FZ29_HAELO</name>
<sequence length="447" mass="49256">MARTLQLPPLLLLLLTSAWSEPTSESPKYHCLVPGCDCTMFDEAGDIFLRCANHSLRQFPELIHGVVGVDASHNFINALPTFPKRPLQVLDLHFNRISELSPGVFAGLNVLEVLDLSHNNIAEVHPECFEGLGNLLVLNLTENFLEVLKPGIFGAMPRLKKLMLARNSLKAIDPSWLLSLHALEHLDLRMLGLRSLPKATFRAVPTLKLLELSDNDFEHVPTEAIGSATSLEVLHLEHNPIKTLDSKSFSQITSIQELHLSAMPLLESVEDGTFVGLNSLKVLDLANNPLLSFIGAGAFGTQPGKGTLEELYLAYDNLTMLPFGGFEWCGVHILDPARQPVAFCNSPDELSGVPVTELITNDLHCEQHSAAVSGSEQAEEVHHHGHMTLRLLVVTAGLVTLLMAVAVVLVAFRRDDIRYWYQNRKRVGAVYYVKANSPNSSNRVSQV</sequence>
<evidence type="ECO:0000313" key="7">
    <source>
        <dbReference type="Proteomes" id="UP000821853"/>
    </source>
</evidence>
<dbReference type="OMA" id="DVFKGPY"/>
<dbReference type="Pfam" id="PF13855">
    <property type="entry name" value="LRR_8"/>
    <property type="match status" value="3"/>
</dbReference>
<evidence type="ECO:0000313" key="6">
    <source>
        <dbReference type="EMBL" id="KAH9368434.1"/>
    </source>
</evidence>
<dbReference type="PRINTS" id="PR00019">
    <property type="entry name" value="LEURICHRPT"/>
</dbReference>
<evidence type="ECO:0000256" key="5">
    <source>
        <dbReference type="SAM" id="SignalP"/>
    </source>
</evidence>
<proteinExistence type="predicted"/>
<evidence type="ECO:0008006" key="8">
    <source>
        <dbReference type="Google" id="ProtNLM"/>
    </source>
</evidence>
<keyword evidence="4" id="KW-0472">Membrane</keyword>
<feature type="chain" id="PRO_5039928573" description="Membrane glycoprotein lig-1" evidence="5">
    <location>
        <begin position="21"/>
        <end position="447"/>
    </location>
</feature>
<dbReference type="InterPro" id="IPR001611">
    <property type="entry name" value="Leu-rich_rpt"/>
</dbReference>
<dbReference type="Gene3D" id="3.80.10.10">
    <property type="entry name" value="Ribonuclease Inhibitor"/>
    <property type="match status" value="2"/>
</dbReference>
<keyword evidence="4" id="KW-1133">Transmembrane helix</keyword>
<evidence type="ECO:0000256" key="3">
    <source>
        <dbReference type="ARBA" id="ARBA00022737"/>
    </source>
</evidence>
<dbReference type="InterPro" id="IPR032675">
    <property type="entry name" value="LRR_dom_sf"/>
</dbReference>
<dbReference type="InterPro" id="IPR003591">
    <property type="entry name" value="Leu-rich_rpt_typical-subtyp"/>
</dbReference>
<protein>
    <recommendedName>
        <fullName evidence="8">Membrane glycoprotein lig-1</fullName>
    </recommendedName>
</protein>
<comment type="caution">
    <text evidence="6">The sequence shown here is derived from an EMBL/GenBank/DDBJ whole genome shotgun (WGS) entry which is preliminary data.</text>
</comment>
<dbReference type="OrthoDB" id="635273at2759"/>
<dbReference type="PROSITE" id="PS51450">
    <property type="entry name" value="LRR"/>
    <property type="match status" value="3"/>
</dbReference>
<dbReference type="VEuPathDB" id="VectorBase:HLOH_041611"/>
<dbReference type="SMART" id="SM00369">
    <property type="entry name" value="LRR_TYP"/>
    <property type="match status" value="8"/>
</dbReference>
<dbReference type="PANTHER" id="PTHR24373:SF392">
    <property type="entry name" value="NEPHROCAN"/>
    <property type="match status" value="1"/>
</dbReference>
<keyword evidence="1" id="KW-0433">Leucine-rich repeat</keyword>
<accession>A0A9J6FZ29</accession>
<gene>
    <name evidence="6" type="ORF">HPB48_012636</name>
</gene>
<keyword evidence="7" id="KW-1185">Reference proteome</keyword>
<reference evidence="6 7" key="1">
    <citation type="journal article" date="2020" name="Cell">
        <title>Large-Scale Comparative Analyses of Tick Genomes Elucidate Their Genetic Diversity and Vector Capacities.</title>
        <authorList>
            <consortium name="Tick Genome and Microbiome Consortium (TIGMIC)"/>
            <person name="Jia N."/>
            <person name="Wang J."/>
            <person name="Shi W."/>
            <person name="Du L."/>
            <person name="Sun Y."/>
            <person name="Zhan W."/>
            <person name="Jiang J.F."/>
            <person name="Wang Q."/>
            <person name="Zhang B."/>
            <person name="Ji P."/>
            <person name="Bell-Sakyi L."/>
            <person name="Cui X.M."/>
            <person name="Yuan T.T."/>
            <person name="Jiang B.G."/>
            <person name="Yang W.F."/>
            <person name="Lam T.T."/>
            <person name="Chang Q.C."/>
            <person name="Ding S.J."/>
            <person name="Wang X.J."/>
            <person name="Zhu J.G."/>
            <person name="Ruan X.D."/>
            <person name="Zhao L."/>
            <person name="Wei J.T."/>
            <person name="Ye R.Z."/>
            <person name="Que T.C."/>
            <person name="Du C.H."/>
            <person name="Zhou Y.H."/>
            <person name="Cheng J.X."/>
            <person name="Dai P.F."/>
            <person name="Guo W.B."/>
            <person name="Han X.H."/>
            <person name="Huang E.J."/>
            <person name="Li L.F."/>
            <person name="Wei W."/>
            <person name="Gao Y.C."/>
            <person name="Liu J.Z."/>
            <person name="Shao H.Z."/>
            <person name="Wang X."/>
            <person name="Wang C.C."/>
            <person name="Yang T.C."/>
            <person name="Huo Q.B."/>
            <person name="Li W."/>
            <person name="Chen H.Y."/>
            <person name="Chen S.E."/>
            <person name="Zhou L.G."/>
            <person name="Ni X.B."/>
            <person name="Tian J.H."/>
            <person name="Sheng Y."/>
            <person name="Liu T."/>
            <person name="Pan Y.S."/>
            <person name="Xia L.Y."/>
            <person name="Li J."/>
            <person name="Zhao F."/>
            <person name="Cao W.C."/>
        </authorList>
    </citation>
    <scope>NUCLEOTIDE SEQUENCE [LARGE SCALE GENOMIC DNA]</scope>
    <source>
        <strain evidence="6">HaeL-2018</strain>
    </source>
</reference>